<evidence type="ECO:0008006" key="4">
    <source>
        <dbReference type="Google" id="ProtNLM"/>
    </source>
</evidence>
<comment type="caution">
    <text evidence="2">The sequence shown here is derived from an EMBL/GenBank/DDBJ whole genome shotgun (WGS) entry which is preliminary data.</text>
</comment>
<protein>
    <recommendedName>
        <fullName evidence="4">FAS1 domain-containing protein</fullName>
    </recommendedName>
</protein>
<dbReference type="PROSITE" id="PS51257">
    <property type="entry name" value="PROKAR_LIPOPROTEIN"/>
    <property type="match status" value="1"/>
</dbReference>
<organism evidence="2 3">
    <name type="scientific">Pedobacter boryungensis</name>
    <dbReference type="NCBI Taxonomy" id="869962"/>
    <lineage>
        <taxon>Bacteria</taxon>
        <taxon>Pseudomonadati</taxon>
        <taxon>Bacteroidota</taxon>
        <taxon>Sphingobacteriia</taxon>
        <taxon>Sphingobacteriales</taxon>
        <taxon>Sphingobacteriaceae</taxon>
        <taxon>Pedobacter</taxon>
    </lineage>
</organism>
<accession>A0ABX2DF08</accession>
<keyword evidence="3" id="KW-1185">Reference proteome</keyword>
<sequence length="232" mass="26201">MKKILYTLLNISIILLFFSACKKDAVIDGGLSDPNINMTTYDWIKSNPRSMFDTTLRVIDKAGMKDIINNAGTFFVPNDYVIGNYITLKQTEVRKKDERLNFTLDSLLNYTPQMLRDSMGIYCFKDKLTRDKLSNPGALYQSNTANVSLWVSLIEASQYIVDGVISTKPKYIYLTKVIGDKDIVESSGLTYDPTNDPKKLDIKVLCQTTGLITTTGIVHVLSNAHNWSFKQQ</sequence>
<gene>
    <name evidence="2" type="ORF">HQN85_12965</name>
</gene>
<reference evidence="2 3" key="1">
    <citation type="submission" date="2020-05" db="EMBL/GenBank/DDBJ databases">
        <title>Description of Pedobacter foliorum sp. nov.</title>
        <authorList>
            <person name="Qi S."/>
            <person name="Carlier A."/>
            <person name="Cnockaert M."/>
            <person name="Vandamme P."/>
        </authorList>
    </citation>
    <scope>NUCLEOTIDE SEQUENCE [LARGE SCALE GENOMIC DNA]</scope>
    <source>
        <strain evidence="2 3">LMG 31300</strain>
    </source>
</reference>
<proteinExistence type="predicted"/>
<evidence type="ECO:0000313" key="2">
    <source>
        <dbReference type="EMBL" id="NQX32645.1"/>
    </source>
</evidence>
<dbReference type="EMBL" id="JABMKV010000003">
    <property type="protein sequence ID" value="NQX32645.1"/>
    <property type="molecule type" value="Genomic_DNA"/>
</dbReference>
<name>A0ABX2DF08_9SPHI</name>
<dbReference type="Proteomes" id="UP000762110">
    <property type="component" value="Unassembled WGS sequence"/>
</dbReference>
<dbReference type="RefSeq" id="WP_173272901.1">
    <property type="nucleotide sequence ID" value="NZ_JABMKV010000003.1"/>
</dbReference>
<feature type="signal peptide" evidence="1">
    <location>
        <begin position="1"/>
        <end position="22"/>
    </location>
</feature>
<evidence type="ECO:0000256" key="1">
    <source>
        <dbReference type="SAM" id="SignalP"/>
    </source>
</evidence>
<feature type="chain" id="PRO_5045146466" description="FAS1 domain-containing protein" evidence="1">
    <location>
        <begin position="23"/>
        <end position="232"/>
    </location>
</feature>
<evidence type="ECO:0000313" key="3">
    <source>
        <dbReference type="Proteomes" id="UP000762110"/>
    </source>
</evidence>
<keyword evidence="1" id="KW-0732">Signal</keyword>